<feature type="domain" description="Dynamin N-terminal" evidence="3">
    <location>
        <begin position="63"/>
        <end position="300"/>
    </location>
</feature>
<dbReference type="PANTHER" id="PTHR36681:SF3">
    <property type="entry name" value="NUCLEAR GTPASE, GERMINAL CENTER-ASSOCIATED, TANDEM DUPLICATE 3"/>
    <property type="match status" value="1"/>
</dbReference>
<dbReference type="Pfam" id="PF00350">
    <property type="entry name" value="Dynamin_N"/>
    <property type="match status" value="1"/>
</dbReference>
<dbReference type="InterPro" id="IPR056024">
    <property type="entry name" value="DUF7605"/>
</dbReference>
<feature type="compositionally biased region" description="Basic and acidic residues" evidence="2">
    <location>
        <begin position="930"/>
        <end position="941"/>
    </location>
</feature>
<dbReference type="InterPro" id="IPR027417">
    <property type="entry name" value="P-loop_NTPase"/>
</dbReference>
<comment type="caution">
    <text evidence="5">The sequence shown here is derived from an EMBL/GenBank/DDBJ whole genome shotgun (WGS) entry which is preliminary data.</text>
</comment>
<name>A0AAE0TSX3_9PEZI</name>
<reference evidence="5" key="2">
    <citation type="submission" date="2023-06" db="EMBL/GenBank/DDBJ databases">
        <authorList>
            <consortium name="Lawrence Berkeley National Laboratory"/>
            <person name="Haridas S."/>
            <person name="Hensen N."/>
            <person name="Bonometti L."/>
            <person name="Westerberg I."/>
            <person name="Brannstrom I.O."/>
            <person name="Guillou S."/>
            <person name="Cros-Aarteil S."/>
            <person name="Calhoun S."/>
            <person name="Kuo A."/>
            <person name="Mondo S."/>
            <person name="Pangilinan J."/>
            <person name="Riley R."/>
            <person name="Labutti K."/>
            <person name="Andreopoulos B."/>
            <person name="Lipzen A."/>
            <person name="Chen C."/>
            <person name="Yanf M."/>
            <person name="Daum C."/>
            <person name="Ng V."/>
            <person name="Clum A."/>
            <person name="Steindorff A."/>
            <person name="Ohm R."/>
            <person name="Martin F."/>
            <person name="Silar P."/>
            <person name="Natvig D."/>
            <person name="Lalanne C."/>
            <person name="Gautier V."/>
            <person name="Ament-Velasquez S.L."/>
            <person name="Kruys A."/>
            <person name="Hutchinson M.I."/>
            <person name="Powell A.J."/>
            <person name="Barry K."/>
            <person name="Miller A.N."/>
            <person name="Grigoriev I.V."/>
            <person name="Debuchy R."/>
            <person name="Gladieux P."/>
            <person name="Thoren M.H."/>
            <person name="Johannesson H."/>
        </authorList>
    </citation>
    <scope>NUCLEOTIDE SEQUENCE</scope>
    <source>
        <strain evidence="5">CBS 958.72</strain>
    </source>
</reference>
<feature type="compositionally biased region" description="Basic residues" evidence="2">
    <location>
        <begin position="418"/>
        <end position="430"/>
    </location>
</feature>
<dbReference type="AlphaFoldDB" id="A0AAE0TSX3"/>
<feature type="domain" description="DUF7605" evidence="4">
    <location>
        <begin position="679"/>
        <end position="836"/>
    </location>
</feature>
<evidence type="ECO:0000313" key="6">
    <source>
        <dbReference type="Proteomes" id="UP001287356"/>
    </source>
</evidence>
<protein>
    <recommendedName>
        <fullName evidence="7">Tat pathway signal sequence</fullName>
    </recommendedName>
</protein>
<evidence type="ECO:0000259" key="3">
    <source>
        <dbReference type="Pfam" id="PF00350"/>
    </source>
</evidence>
<accession>A0AAE0TSX3</accession>
<feature type="region of interest" description="Disordered" evidence="2">
    <location>
        <begin position="418"/>
        <end position="447"/>
    </location>
</feature>
<gene>
    <name evidence="5" type="ORF">B0T24DRAFT_655432</name>
</gene>
<sequence>MDLPMTPSETPLSKLERGVRVGVEVLDKIAAVLGRRRGHPEISHWVKSIKNVQNKARKPKTVIGVVGATGAGKSSIINAILDEECLVPTNCKRACTAVITELQYNHSDDPKEKYRAEVHFISKDDWVAELKILLDYTKSVDGQMDFGSSNDDTEVRIAYSKIRSVHPNLTNESILKSGFTIQSLVEEIGVAEDFGTIKKISASSIDELGNELLKFIDSKEKKAELEEKEALMEYWPLIKVVKIFVKASVLESGLVLVDLPGVKDSNAARSAVASKYIEQCTGLWVVAPIERAVDDGAAKELMGASFKRQLQLDGTYSNVTIICSKTDSISMTEILKKRSTHDEPNETQKLHGLQKEKEAELEGIKKKYVPIEQKMKILTKQMEELDVEIDCFETAIAQAEDESEVRIVSPVKTKKRKPRAAGLKCRKRTQTMHLGDDDSGSSSEKDGLSKNLKLLRKATKELEKETKRLKFQTKRVGIQSQDKYVKAAMKRQFVNGIRELDIEIQALAEKDGLDFEVRDYLKMANGLRVFCVSSKAYQLMSGRLDKDDPISGFADFEDTEIPELRRHGLETTRTARVEAYKRFFRELSQILAFLYIQVVVADQPSKWAEDLKKRETWFFLENIAELRKDGNTIIRRSLDKCRELVRRKVTERFPRAAGSACKAAVVTMAGWFRPSQVGGLPFQTFRAICVRGGVFDESRRGPLDLNEDLIRPLKTELAGRWEQTFSTGIPECLSILVEELANRLDSFGTLMKTRPELAQLPSFRLVARQMETAKLNVRNTADMGAVIKAGQREANRLFTPTISEEMASTYSACSEEQGQGCYKRIKDIMTAHMNHARYTMFDVAASRVNERLEDMFAELEELLQTHVATVIDAVDQDYFALVANESLFKVLKGARNEIHGLLSQCNAGFKQVIEAQGPNPDVNAPDETDPEVKKEDSSMLT</sequence>
<dbReference type="PANTHER" id="PTHR36681">
    <property type="entry name" value="NUCLEAR GTPASE, GERMINAL CENTER-ASSOCIATED, TANDEM DUPLICATE 3"/>
    <property type="match status" value="1"/>
</dbReference>
<reference evidence="5" key="1">
    <citation type="journal article" date="2023" name="Mol. Phylogenet. Evol.">
        <title>Genome-scale phylogeny and comparative genomics of the fungal order Sordariales.</title>
        <authorList>
            <person name="Hensen N."/>
            <person name="Bonometti L."/>
            <person name="Westerberg I."/>
            <person name="Brannstrom I.O."/>
            <person name="Guillou S."/>
            <person name="Cros-Aarteil S."/>
            <person name="Calhoun S."/>
            <person name="Haridas S."/>
            <person name="Kuo A."/>
            <person name="Mondo S."/>
            <person name="Pangilinan J."/>
            <person name="Riley R."/>
            <person name="LaButti K."/>
            <person name="Andreopoulos B."/>
            <person name="Lipzen A."/>
            <person name="Chen C."/>
            <person name="Yan M."/>
            <person name="Daum C."/>
            <person name="Ng V."/>
            <person name="Clum A."/>
            <person name="Steindorff A."/>
            <person name="Ohm R.A."/>
            <person name="Martin F."/>
            <person name="Silar P."/>
            <person name="Natvig D.O."/>
            <person name="Lalanne C."/>
            <person name="Gautier V."/>
            <person name="Ament-Velasquez S.L."/>
            <person name="Kruys A."/>
            <person name="Hutchinson M.I."/>
            <person name="Powell A.J."/>
            <person name="Barry K."/>
            <person name="Miller A.N."/>
            <person name="Grigoriev I.V."/>
            <person name="Debuchy R."/>
            <person name="Gladieux P."/>
            <person name="Hiltunen Thoren M."/>
            <person name="Johannesson H."/>
        </authorList>
    </citation>
    <scope>NUCLEOTIDE SEQUENCE</scope>
    <source>
        <strain evidence="5">CBS 958.72</strain>
    </source>
</reference>
<dbReference type="Proteomes" id="UP001287356">
    <property type="component" value="Unassembled WGS sequence"/>
</dbReference>
<dbReference type="Pfam" id="PF24564">
    <property type="entry name" value="DUF7605"/>
    <property type="match status" value="1"/>
</dbReference>
<dbReference type="InterPro" id="IPR045063">
    <property type="entry name" value="Dynamin_N"/>
</dbReference>
<evidence type="ECO:0000256" key="1">
    <source>
        <dbReference type="SAM" id="Coils"/>
    </source>
</evidence>
<dbReference type="EMBL" id="JAULSN010000002">
    <property type="protein sequence ID" value="KAK3379824.1"/>
    <property type="molecule type" value="Genomic_DNA"/>
</dbReference>
<evidence type="ECO:0000313" key="5">
    <source>
        <dbReference type="EMBL" id="KAK3379824.1"/>
    </source>
</evidence>
<feature type="coiled-coil region" evidence="1">
    <location>
        <begin position="375"/>
        <end position="402"/>
    </location>
</feature>
<organism evidence="5 6">
    <name type="scientific">Lasiosphaeria ovina</name>
    <dbReference type="NCBI Taxonomy" id="92902"/>
    <lineage>
        <taxon>Eukaryota</taxon>
        <taxon>Fungi</taxon>
        <taxon>Dikarya</taxon>
        <taxon>Ascomycota</taxon>
        <taxon>Pezizomycotina</taxon>
        <taxon>Sordariomycetes</taxon>
        <taxon>Sordariomycetidae</taxon>
        <taxon>Sordariales</taxon>
        <taxon>Lasiosphaeriaceae</taxon>
        <taxon>Lasiosphaeria</taxon>
    </lineage>
</organism>
<dbReference type="Gene3D" id="3.40.50.300">
    <property type="entry name" value="P-loop containing nucleotide triphosphate hydrolases"/>
    <property type="match status" value="1"/>
</dbReference>
<proteinExistence type="predicted"/>
<dbReference type="SUPFAM" id="SSF52540">
    <property type="entry name" value="P-loop containing nucleoside triphosphate hydrolases"/>
    <property type="match status" value="1"/>
</dbReference>
<feature type="region of interest" description="Disordered" evidence="2">
    <location>
        <begin position="916"/>
        <end position="941"/>
    </location>
</feature>
<evidence type="ECO:0008006" key="7">
    <source>
        <dbReference type="Google" id="ProtNLM"/>
    </source>
</evidence>
<evidence type="ECO:0000259" key="4">
    <source>
        <dbReference type="Pfam" id="PF24564"/>
    </source>
</evidence>
<keyword evidence="6" id="KW-1185">Reference proteome</keyword>
<keyword evidence="1" id="KW-0175">Coiled coil</keyword>
<evidence type="ECO:0000256" key="2">
    <source>
        <dbReference type="SAM" id="MobiDB-lite"/>
    </source>
</evidence>